<accession>A0A8E5MJH2</accession>
<dbReference type="KEGG" id="uvi:66067069"/>
<sequence length="153" mass="16992">MFLDAPTPSDRCIYAGHLETSIKPLTQRTQSPRLTDHAPNSVIVCMHGYWPLAPGYLPAYQAAAGSSTVHYCTPALLKPWWWPACGHGSRLKAQGSRLKAQVVDAPSHLPSLHSMSRLHPDRHKPKVGWLLTSVHVLRTPYSTLLCLQPNEQN</sequence>
<evidence type="ECO:0000313" key="2">
    <source>
        <dbReference type="Proteomes" id="UP000027002"/>
    </source>
</evidence>
<proteinExistence type="predicted"/>
<reference evidence="1" key="1">
    <citation type="submission" date="2020-03" db="EMBL/GenBank/DDBJ databases">
        <title>A mixture of massive structural variations and highly conserved coding sequences in Ustilaginoidea virens genome.</title>
        <authorList>
            <person name="Zhang K."/>
            <person name="Zhao Z."/>
            <person name="Zhang Z."/>
            <person name="Li Y."/>
            <person name="Hsiang T."/>
            <person name="Sun W."/>
        </authorList>
    </citation>
    <scope>NUCLEOTIDE SEQUENCE</scope>
    <source>
        <strain evidence="1">UV-8b</strain>
    </source>
</reference>
<dbReference type="RefSeq" id="XP_042999724.1">
    <property type="nucleotide sequence ID" value="XM_043143789.1"/>
</dbReference>
<dbReference type="AlphaFoldDB" id="A0A8E5MJH2"/>
<dbReference type="Proteomes" id="UP000027002">
    <property type="component" value="Chromosome 5"/>
</dbReference>
<evidence type="ECO:0000313" key="1">
    <source>
        <dbReference type="EMBL" id="QUC22051.1"/>
    </source>
</evidence>
<organism evidence="1 2">
    <name type="scientific">Ustilaginoidea virens</name>
    <name type="common">Rice false smut fungus</name>
    <name type="synonym">Villosiclava virens</name>
    <dbReference type="NCBI Taxonomy" id="1159556"/>
    <lineage>
        <taxon>Eukaryota</taxon>
        <taxon>Fungi</taxon>
        <taxon>Dikarya</taxon>
        <taxon>Ascomycota</taxon>
        <taxon>Pezizomycotina</taxon>
        <taxon>Sordariomycetes</taxon>
        <taxon>Hypocreomycetidae</taxon>
        <taxon>Hypocreales</taxon>
        <taxon>Clavicipitaceae</taxon>
        <taxon>Ustilaginoidea</taxon>
    </lineage>
</organism>
<name>A0A8E5MJH2_USTVR</name>
<dbReference type="EMBL" id="CP072757">
    <property type="protein sequence ID" value="QUC22051.1"/>
    <property type="molecule type" value="Genomic_DNA"/>
</dbReference>
<gene>
    <name evidence="1" type="ORF">UV8b_06292</name>
</gene>
<protein>
    <submittedName>
        <fullName evidence="1">Uncharacterized protein</fullName>
    </submittedName>
</protein>
<dbReference type="GeneID" id="66067069"/>
<keyword evidence="2" id="KW-1185">Reference proteome</keyword>